<keyword evidence="8 12" id="KW-0067">ATP-binding</keyword>
<feature type="binding site" evidence="12">
    <location>
        <position position="289"/>
    </location>
    <ligand>
        <name>K(+)</name>
        <dbReference type="ChEBI" id="CHEBI:29103"/>
    </ligand>
</feature>
<comment type="similarity">
    <text evidence="1">Belongs to the carbohydrate kinase pfkB family.</text>
</comment>
<keyword evidence="10 12" id="KW-0630">Potassium</keyword>
<protein>
    <recommendedName>
        <fullName evidence="3 12">Ribokinase</fullName>
        <shortName evidence="12">RK</shortName>
        <ecNumber evidence="2 12">2.7.1.15</ecNumber>
    </recommendedName>
</protein>
<keyword evidence="5 12" id="KW-0479">Metal-binding</keyword>
<dbReference type="InterPro" id="IPR011877">
    <property type="entry name" value="Ribokinase"/>
</dbReference>
<keyword evidence="9 12" id="KW-0460">Magnesium</keyword>
<dbReference type="InterPro" id="IPR011611">
    <property type="entry name" value="PfkB_dom"/>
</dbReference>
<keyword evidence="11 12" id="KW-0119">Carbohydrate metabolism</keyword>
<dbReference type="PANTHER" id="PTHR10584">
    <property type="entry name" value="SUGAR KINASE"/>
    <property type="match status" value="1"/>
</dbReference>
<evidence type="ECO:0000256" key="10">
    <source>
        <dbReference type="ARBA" id="ARBA00022958"/>
    </source>
</evidence>
<reference evidence="16" key="1">
    <citation type="journal article" date="2019" name="Int. J. Syst. Evol. Microbiol.">
        <title>The Global Catalogue of Microorganisms (GCM) 10K type strain sequencing project: providing services to taxonomists for standard genome sequencing and annotation.</title>
        <authorList>
            <consortium name="The Broad Institute Genomics Platform"/>
            <consortium name="The Broad Institute Genome Sequencing Center for Infectious Disease"/>
            <person name="Wu L."/>
            <person name="Ma J."/>
        </authorList>
    </citation>
    <scope>NUCLEOTIDE SEQUENCE [LARGE SCALE GENOMIC DNA]</scope>
    <source>
        <strain evidence="16">CECT 8472</strain>
    </source>
</reference>
<keyword evidence="6 12" id="KW-0547">Nucleotide-binding</keyword>
<feature type="binding site" evidence="12">
    <location>
        <position position="143"/>
    </location>
    <ligand>
        <name>substrate</name>
    </ligand>
</feature>
<feature type="binding site" evidence="12">
    <location>
        <position position="187"/>
    </location>
    <ligand>
        <name>ATP</name>
        <dbReference type="ChEBI" id="CHEBI:30616"/>
    </ligand>
</feature>
<comment type="similarity">
    <text evidence="12">Belongs to the carbohydrate kinase PfkB family. Ribokinase subfamily.</text>
</comment>
<dbReference type="EMBL" id="JBHSCW010000001">
    <property type="protein sequence ID" value="MFC4350268.1"/>
    <property type="molecule type" value="Genomic_DNA"/>
</dbReference>
<comment type="caution">
    <text evidence="12">Lacks conserved residue(s) required for the propagation of feature annotation.</text>
</comment>
<feature type="binding site" evidence="12">
    <location>
        <position position="286"/>
    </location>
    <ligand>
        <name>K(+)</name>
        <dbReference type="ChEBI" id="CHEBI:29103"/>
    </ligand>
</feature>
<feature type="binding site" evidence="12">
    <location>
        <position position="252"/>
    </location>
    <ligand>
        <name>K(+)</name>
        <dbReference type="ChEBI" id="CHEBI:29103"/>
    </ligand>
</feature>
<feature type="region of interest" description="Disordered" evidence="13">
    <location>
        <begin position="291"/>
        <end position="310"/>
    </location>
</feature>
<dbReference type="PANTHER" id="PTHR10584:SF166">
    <property type="entry name" value="RIBOKINASE"/>
    <property type="match status" value="1"/>
</dbReference>
<feature type="domain" description="Carbohydrate kinase PfkB" evidence="14">
    <location>
        <begin position="5"/>
        <end position="298"/>
    </location>
</feature>
<comment type="catalytic activity">
    <reaction evidence="12">
        <text>D-ribose + ATP = D-ribose 5-phosphate + ADP + H(+)</text>
        <dbReference type="Rhea" id="RHEA:13697"/>
        <dbReference type="ChEBI" id="CHEBI:15378"/>
        <dbReference type="ChEBI" id="CHEBI:30616"/>
        <dbReference type="ChEBI" id="CHEBI:47013"/>
        <dbReference type="ChEBI" id="CHEBI:78346"/>
        <dbReference type="ChEBI" id="CHEBI:456216"/>
        <dbReference type="EC" id="2.7.1.15"/>
    </reaction>
</comment>
<comment type="subunit">
    <text evidence="12">Homodimer.</text>
</comment>
<comment type="cofactor">
    <cofactor evidence="12">
        <name>Mg(2+)</name>
        <dbReference type="ChEBI" id="CHEBI:18420"/>
    </cofactor>
    <text evidence="12">Requires a divalent cation, most likely magnesium in vivo, as an electrophilic catalyst to aid phosphoryl group transfer. It is the chelate of the metal and the nucleotide that is the actual substrate.</text>
</comment>
<comment type="function">
    <text evidence="12">Catalyzes the phosphorylation of ribose at O-5 in a reaction requiring ATP and magnesium. The resulting D-ribose-5-phosphate can then be used either for sythesis of nucleotides, histidine, and tryptophan, or as a component of the pentose phosphate pathway.</text>
</comment>
<dbReference type="CDD" id="cd01174">
    <property type="entry name" value="ribokinase"/>
    <property type="match status" value="1"/>
</dbReference>
<comment type="caution">
    <text evidence="15">The sequence shown here is derived from an EMBL/GenBank/DDBJ whole genome shotgun (WGS) entry which is preliminary data.</text>
</comment>
<evidence type="ECO:0000259" key="14">
    <source>
        <dbReference type="Pfam" id="PF00294"/>
    </source>
</evidence>
<evidence type="ECO:0000256" key="5">
    <source>
        <dbReference type="ARBA" id="ARBA00022723"/>
    </source>
</evidence>
<keyword evidence="7 12" id="KW-0418">Kinase</keyword>
<dbReference type="SUPFAM" id="SSF53613">
    <property type="entry name" value="Ribokinase-like"/>
    <property type="match status" value="1"/>
</dbReference>
<dbReference type="Pfam" id="PF00294">
    <property type="entry name" value="PfkB"/>
    <property type="match status" value="1"/>
</dbReference>
<evidence type="ECO:0000256" key="8">
    <source>
        <dbReference type="ARBA" id="ARBA00022840"/>
    </source>
</evidence>
<dbReference type="InterPro" id="IPR002173">
    <property type="entry name" value="Carboh/pur_kinase_PfkB_CS"/>
</dbReference>
<feature type="binding site" evidence="12">
    <location>
        <position position="291"/>
    </location>
    <ligand>
        <name>K(+)</name>
        <dbReference type="ChEBI" id="CHEBI:29103"/>
    </ligand>
</feature>
<evidence type="ECO:0000256" key="3">
    <source>
        <dbReference type="ARBA" id="ARBA00016943"/>
    </source>
</evidence>
<evidence type="ECO:0000313" key="15">
    <source>
        <dbReference type="EMBL" id="MFC4350268.1"/>
    </source>
</evidence>
<evidence type="ECO:0000256" key="12">
    <source>
        <dbReference type="HAMAP-Rule" id="MF_01987"/>
    </source>
</evidence>
<feature type="binding site" evidence="12">
    <location>
        <begin position="13"/>
        <end position="15"/>
    </location>
    <ligand>
        <name>substrate</name>
    </ligand>
</feature>
<gene>
    <name evidence="12 15" type="primary">rbsK</name>
    <name evidence="15" type="ORF">ACFOW6_01800</name>
</gene>
<accession>A0ABV8UHH4</accession>
<comment type="subcellular location">
    <subcellularLocation>
        <location evidence="12">Cytoplasm</location>
    </subcellularLocation>
</comment>
<feature type="active site" description="Proton acceptor" evidence="12">
    <location>
        <position position="256"/>
    </location>
</feature>
<keyword evidence="4 12" id="KW-0808">Transferase</keyword>
<organism evidence="15 16">
    <name type="scientific">Fodinicurvata halophila</name>
    <dbReference type="NCBI Taxonomy" id="1419723"/>
    <lineage>
        <taxon>Bacteria</taxon>
        <taxon>Pseudomonadati</taxon>
        <taxon>Pseudomonadota</taxon>
        <taxon>Alphaproteobacteria</taxon>
        <taxon>Rhodospirillales</taxon>
        <taxon>Rhodovibrionaceae</taxon>
        <taxon>Fodinicurvata</taxon>
    </lineage>
</organism>
<feature type="binding site" evidence="12">
    <location>
        <begin position="223"/>
        <end position="228"/>
    </location>
    <ligand>
        <name>ATP</name>
        <dbReference type="ChEBI" id="CHEBI:30616"/>
    </ligand>
</feature>
<evidence type="ECO:0000256" key="2">
    <source>
        <dbReference type="ARBA" id="ARBA00012035"/>
    </source>
</evidence>
<evidence type="ECO:0000256" key="9">
    <source>
        <dbReference type="ARBA" id="ARBA00022842"/>
    </source>
</evidence>
<dbReference type="InterPro" id="IPR002139">
    <property type="entry name" value="Ribo/fructo_kinase"/>
</dbReference>
<evidence type="ECO:0000256" key="6">
    <source>
        <dbReference type="ARBA" id="ARBA00022741"/>
    </source>
</evidence>
<evidence type="ECO:0000256" key="4">
    <source>
        <dbReference type="ARBA" id="ARBA00022679"/>
    </source>
</evidence>
<dbReference type="InterPro" id="IPR029056">
    <property type="entry name" value="Ribokinase-like"/>
</dbReference>
<dbReference type="PRINTS" id="PR00990">
    <property type="entry name" value="RIBOKINASE"/>
</dbReference>
<name>A0ABV8UHH4_9PROT</name>
<evidence type="ECO:0000256" key="1">
    <source>
        <dbReference type="ARBA" id="ARBA00005380"/>
    </source>
</evidence>
<dbReference type="Proteomes" id="UP001595799">
    <property type="component" value="Unassembled WGS sequence"/>
</dbReference>
<dbReference type="NCBIfam" id="TIGR02152">
    <property type="entry name" value="D_ribokin_bact"/>
    <property type="match status" value="1"/>
</dbReference>
<dbReference type="PROSITE" id="PS00584">
    <property type="entry name" value="PFKB_KINASES_2"/>
    <property type="match status" value="1"/>
</dbReference>
<dbReference type="GO" id="GO:0004747">
    <property type="term" value="F:ribokinase activity"/>
    <property type="evidence" value="ECO:0007669"/>
    <property type="project" value="UniProtKB-EC"/>
</dbReference>
<comment type="pathway">
    <text evidence="12">Carbohydrate metabolism; D-ribose degradation; D-ribose 5-phosphate from beta-D-ribopyranose: step 2/2.</text>
</comment>
<evidence type="ECO:0000256" key="11">
    <source>
        <dbReference type="ARBA" id="ARBA00023277"/>
    </source>
</evidence>
<dbReference type="HAMAP" id="MF_01987">
    <property type="entry name" value="Ribokinase"/>
    <property type="match status" value="1"/>
</dbReference>
<dbReference type="EC" id="2.7.1.15" evidence="2 12"/>
<feature type="binding site" evidence="12">
    <location>
        <position position="295"/>
    </location>
    <ligand>
        <name>K(+)</name>
        <dbReference type="ChEBI" id="CHEBI:29103"/>
    </ligand>
</feature>
<proteinExistence type="inferred from homology"/>
<feature type="binding site" evidence="12">
    <location>
        <begin position="255"/>
        <end position="256"/>
    </location>
    <ligand>
        <name>ATP</name>
        <dbReference type="ChEBI" id="CHEBI:30616"/>
    </ligand>
</feature>
<evidence type="ECO:0000313" key="16">
    <source>
        <dbReference type="Proteomes" id="UP001595799"/>
    </source>
</evidence>
<keyword evidence="12" id="KW-0963">Cytoplasm</keyword>
<feature type="binding site" evidence="12">
    <location>
        <position position="256"/>
    </location>
    <ligand>
        <name>substrate</name>
    </ligand>
</feature>
<feature type="binding site" evidence="12">
    <location>
        <position position="250"/>
    </location>
    <ligand>
        <name>K(+)</name>
        <dbReference type="ChEBI" id="CHEBI:29103"/>
    </ligand>
</feature>
<keyword evidence="16" id="KW-1185">Reference proteome</keyword>
<dbReference type="Gene3D" id="3.40.1190.20">
    <property type="match status" value="1"/>
</dbReference>
<feature type="compositionally biased region" description="Basic and acidic residues" evidence="13">
    <location>
        <begin position="298"/>
        <end position="310"/>
    </location>
</feature>
<sequence>MSDKYITILGAFFVDLACRTLRMPEWGETLHGTGFSMGPGGKGSNQAVAAARQNAKVELITRVAQDTFGEMARRVYEDEGIGAGHVSNDPDAPSGTATIIVDDARGENAIVIVPGACGNLNRSDVDAASNTIASSTLFVSQLELSTDACLYGIELAYRHGVPVVLNPAPAVELPREVFSQIDYLTPNMSEASLLVGREVRTREQVASAAATLREWGVRHVLITLGEEGVYVSSENQERVIPAVNAGHVLDTTGAGDAFNGGLVAALAEGLPLMDAAHFGCAVAGLSVTKRGTAPSMPSREEVESLLERAG</sequence>
<evidence type="ECO:0000256" key="7">
    <source>
        <dbReference type="ARBA" id="ARBA00022777"/>
    </source>
</evidence>
<dbReference type="RefSeq" id="WP_382420544.1">
    <property type="nucleotide sequence ID" value="NZ_JBHSCW010000001.1"/>
</dbReference>
<comment type="activity regulation">
    <text evidence="12">Activated by a monovalent cation that binds near, but not in, the active site. The most likely occupant of the site in vivo is potassium. Ion binding induces a conformational change that may alter substrate affinity.</text>
</comment>
<feature type="binding site" evidence="12">
    <location>
        <begin position="41"/>
        <end position="45"/>
    </location>
    <ligand>
        <name>substrate</name>
    </ligand>
</feature>
<evidence type="ECO:0000256" key="13">
    <source>
        <dbReference type="SAM" id="MobiDB-lite"/>
    </source>
</evidence>